<dbReference type="InterPro" id="IPR021560">
    <property type="entry name" value="DUF3021"/>
</dbReference>
<dbReference type="EMBL" id="LM995447">
    <property type="protein sequence ID" value="CDZ23916.1"/>
    <property type="molecule type" value="Genomic_DNA"/>
</dbReference>
<dbReference type="KEGG" id="ccel:CCDG5_0787"/>
<dbReference type="Proteomes" id="UP000032431">
    <property type="component" value="Chromosome I"/>
</dbReference>
<keyword evidence="1" id="KW-1133">Transmembrane helix</keyword>
<dbReference type="HOGENOM" id="CLU_103763_0_1_9"/>
<feature type="transmembrane region" description="Helical" evidence="1">
    <location>
        <begin position="86"/>
        <end position="103"/>
    </location>
</feature>
<proteinExistence type="predicted"/>
<feature type="transmembrane region" description="Helical" evidence="1">
    <location>
        <begin position="109"/>
        <end position="129"/>
    </location>
</feature>
<protein>
    <recommendedName>
        <fullName evidence="4">DUF3021 domain-containing protein</fullName>
    </recommendedName>
</protein>
<dbReference type="STRING" id="29343.CCDG5_0787"/>
<dbReference type="PATRIC" id="fig|29343.3.peg.826"/>
<organism evidence="2 3">
    <name type="scientific">[Clostridium] cellulosi</name>
    <dbReference type="NCBI Taxonomy" id="29343"/>
    <lineage>
        <taxon>Bacteria</taxon>
        <taxon>Bacillati</taxon>
        <taxon>Bacillota</taxon>
        <taxon>Clostridia</taxon>
        <taxon>Eubacteriales</taxon>
        <taxon>Oscillospiraceae</taxon>
        <taxon>Oscillospiraceae incertae sedis</taxon>
    </lineage>
</organism>
<evidence type="ECO:0000313" key="3">
    <source>
        <dbReference type="Proteomes" id="UP000032431"/>
    </source>
</evidence>
<keyword evidence="3" id="KW-1185">Reference proteome</keyword>
<reference evidence="3" key="1">
    <citation type="submission" date="2014-07" db="EMBL/GenBank/DDBJ databases">
        <authorList>
            <person name="Wibberg D."/>
        </authorList>
    </citation>
    <scope>NUCLEOTIDE SEQUENCE [LARGE SCALE GENOMIC DNA]</scope>
    <source>
        <strain evidence="3">DG5</strain>
    </source>
</reference>
<feature type="transmembrane region" description="Helical" evidence="1">
    <location>
        <begin position="51"/>
        <end position="74"/>
    </location>
</feature>
<name>A0A078KJV9_9FIRM</name>
<dbReference type="SUPFAM" id="SSF161070">
    <property type="entry name" value="SNF-like"/>
    <property type="match status" value="1"/>
</dbReference>
<keyword evidence="1" id="KW-0472">Membrane</keyword>
<dbReference type="Pfam" id="PF11457">
    <property type="entry name" value="DUF3021"/>
    <property type="match status" value="1"/>
</dbReference>
<accession>A0A078KJV9</accession>
<keyword evidence="1" id="KW-0812">Transmembrane</keyword>
<dbReference type="AlphaFoldDB" id="A0A078KJV9"/>
<dbReference type="OrthoDB" id="1698302at2"/>
<dbReference type="InterPro" id="IPR037272">
    <property type="entry name" value="SNS_sf"/>
</dbReference>
<gene>
    <name evidence="2" type="ORF">CCDG5_0787</name>
</gene>
<evidence type="ECO:0000256" key="1">
    <source>
        <dbReference type="SAM" id="Phobius"/>
    </source>
</evidence>
<feature type="transmembrane region" description="Helical" evidence="1">
    <location>
        <begin position="7"/>
        <end position="31"/>
    </location>
</feature>
<evidence type="ECO:0000313" key="2">
    <source>
        <dbReference type="EMBL" id="CDZ23916.1"/>
    </source>
</evidence>
<evidence type="ECO:0008006" key="4">
    <source>
        <dbReference type="Google" id="ProtNLM"/>
    </source>
</evidence>
<sequence>MKKKILLRCLAGAPIGLAVSTIVTIVISLIVNDGRYHAIVPELASDFGTEMNAVLIQAIFSMLYGAVFGGASAIWDTDWSILRMTVTHFIICSIATFPIAYLMRWMDHTAAGILLYFGIFVVIYVIIWCSQYTKMKQKVQAMNKKLSETK</sequence>